<evidence type="ECO:0000313" key="2">
    <source>
        <dbReference type="Proteomes" id="UP000179860"/>
    </source>
</evidence>
<keyword evidence="2" id="KW-1185">Reference proteome</keyword>
<proteinExistence type="predicted"/>
<geneLocation type="plasmid" evidence="1 2">
    <name>pl3WSM5005</name>
</geneLocation>
<gene>
    <name evidence="1" type="ORF">BJG93_34860</name>
</gene>
<dbReference type="EMBL" id="CP017564">
    <property type="protein sequence ID" value="APA90295.1"/>
    <property type="molecule type" value="Genomic_DNA"/>
</dbReference>
<evidence type="ECO:0000313" key="1">
    <source>
        <dbReference type="EMBL" id="APA90295.1"/>
    </source>
</evidence>
<protein>
    <submittedName>
        <fullName evidence="1">A24 family peptidase</fullName>
    </submittedName>
</protein>
<reference evidence="1" key="1">
    <citation type="submission" date="2016-09" db="EMBL/GenBank/DDBJ databases">
        <title>The Complete Genome of Burkholderia sprentiae wsm5005.</title>
        <authorList>
            <person name="De Meyer S."/>
            <person name="Wang P."/>
            <person name="Terpolilli J."/>
        </authorList>
    </citation>
    <scope>NUCLEOTIDE SEQUENCE</scope>
    <source>
        <strain evidence="1">WSM5005</strain>
        <plasmid evidence="1">pl3WSM5005</plasmid>
    </source>
</reference>
<organism evidence="1 2">
    <name type="scientific">Paraburkholderia sprentiae WSM5005</name>
    <dbReference type="NCBI Taxonomy" id="754502"/>
    <lineage>
        <taxon>Bacteria</taxon>
        <taxon>Pseudomonadati</taxon>
        <taxon>Pseudomonadota</taxon>
        <taxon>Betaproteobacteria</taxon>
        <taxon>Burkholderiales</taxon>
        <taxon>Burkholderiaceae</taxon>
        <taxon>Paraburkholderia</taxon>
    </lineage>
</organism>
<reference evidence="1" key="2">
    <citation type="submission" date="2021-06" db="EMBL/GenBank/DDBJ databases">
        <authorList>
            <person name="Rogers T.H."/>
            <person name="Ramsay J.P."/>
            <person name="Wang P."/>
            <person name="Terpolilli J."/>
        </authorList>
    </citation>
    <scope>NUCLEOTIDE SEQUENCE</scope>
    <source>
        <strain evidence="1">WSM5005</strain>
        <plasmid evidence="1">pl3WSM5005</plasmid>
    </source>
</reference>
<name>A0ACA8AX48_9BURK</name>
<sequence>MMSTQLLGSAAALGACAGSCLPSIARTATQVALLSDGADESECEAVAMLFRGCWTPAFVAGVAALSVASVAIEGCTIRGVALTGFLLVLAVLAAIDFATMLLPDVLTIPLTVAGIVVNAWAVVVPLQDAALGATIGFFAFGCLYWAVRFVCGREGMGFGDVKLACALGAWLGYQALPHIVAAALILAGLYACALVIARKVDDDRFIPFGPFLAAGAALSGLLGTPLYALAMQA</sequence>
<dbReference type="Proteomes" id="UP000179860">
    <property type="component" value="Plasmid pl3WSM5005"/>
</dbReference>
<keyword evidence="1" id="KW-0614">Plasmid</keyword>
<accession>A0ACA8AX48</accession>